<dbReference type="EnsemblProtists" id="EKX42429">
    <property type="protein sequence ID" value="EKX42429"/>
    <property type="gene ID" value="GUITHDRAFT_164176"/>
</dbReference>
<feature type="transmembrane region" description="Helical" evidence="1">
    <location>
        <begin position="184"/>
        <end position="204"/>
    </location>
</feature>
<dbReference type="PaxDb" id="55529-EKX42429"/>
<dbReference type="GO" id="GO:0016020">
    <property type="term" value="C:membrane"/>
    <property type="evidence" value="ECO:0007669"/>
    <property type="project" value="TreeGrafter"/>
</dbReference>
<evidence type="ECO:0000313" key="4">
    <source>
        <dbReference type="EnsemblProtists" id="EKX42429"/>
    </source>
</evidence>
<dbReference type="Proteomes" id="UP000011087">
    <property type="component" value="Unassembled WGS sequence"/>
</dbReference>
<dbReference type="PANTHER" id="PTHR11040">
    <property type="entry name" value="ZINC/IRON TRANSPORTER"/>
    <property type="match status" value="1"/>
</dbReference>
<dbReference type="eggNOG" id="KOG2474">
    <property type="taxonomic scope" value="Eukaryota"/>
</dbReference>
<feature type="chain" id="PRO_5008770830" evidence="2">
    <location>
        <begin position="30"/>
        <end position="235"/>
    </location>
</feature>
<keyword evidence="1" id="KW-0472">Membrane</keyword>
<keyword evidence="5" id="KW-1185">Reference proteome</keyword>
<dbReference type="PANTHER" id="PTHR11040:SF70">
    <property type="entry name" value="OS05G0316100 PROTEIN"/>
    <property type="match status" value="1"/>
</dbReference>
<dbReference type="RefSeq" id="XP_005829409.1">
    <property type="nucleotide sequence ID" value="XM_005829352.1"/>
</dbReference>
<evidence type="ECO:0000256" key="2">
    <source>
        <dbReference type="SAM" id="SignalP"/>
    </source>
</evidence>
<dbReference type="GeneID" id="17298979"/>
<proteinExistence type="predicted"/>
<gene>
    <name evidence="3" type="ORF">GUITHDRAFT_164176</name>
</gene>
<dbReference type="OrthoDB" id="262547at2759"/>
<dbReference type="EMBL" id="JH993017">
    <property type="protein sequence ID" value="EKX42429.1"/>
    <property type="molecule type" value="Genomic_DNA"/>
</dbReference>
<keyword evidence="1" id="KW-0812">Transmembrane</keyword>
<feature type="transmembrane region" description="Helical" evidence="1">
    <location>
        <begin position="103"/>
        <end position="131"/>
    </location>
</feature>
<evidence type="ECO:0000313" key="3">
    <source>
        <dbReference type="EMBL" id="EKX42429.1"/>
    </source>
</evidence>
<dbReference type="PROSITE" id="PS51257">
    <property type="entry name" value="PROKAR_LIPOPROTEIN"/>
    <property type="match status" value="1"/>
</dbReference>
<evidence type="ECO:0000313" key="5">
    <source>
        <dbReference type="Proteomes" id="UP000011087"/>
    </source>
</evidence>
<reference evidence="4" key="3">
    <citation type="submission" date="2016-03" db="UniProtKB">
        <authorList>
            <consortium name="EnsemblProtists"/>
        </authorList>
    </citation>
    <scope>IDENTIFICATION</scope>
</reference>
<feature type="transmembrane region" description="Helical" evidence="1">
    <location>
        <begin position="143"/>
        <end position="164"/>
    </location>
</feature>
<evidence type="ECO:0000256" key="1">
    <source>
        <dbReference type="SAM" id="Phobius"/>
    </source>
</evidence>
<accession>L1J2R3</accession>
<sequence length="235" mass="24963">MARLRPFPPSHGAWLLAGACILIAATCSGVPLGSEGEVVQQYHKNLELLRTHKALFPLEEEDGDMLDVFEDRMDQAPTRNDGERRGEESSGKTSIWWVSVNTILMAIASGFGIANALASGVMLAASFGLIYEGLDGSHAASNLPRLIVGLLLGLIFIVASQKAVDGHEISMGQLQGMDAKKAMMVMGIMTLHSFSEGLGVGVSYGGSNGSRQGMVTTWAIALHNIPEGLAVRERG</sequence>
<dbReference type="GO" id="GO:0005385">
    <property type="term" value="F:zinc ion transmembrane transporter activity"/>
    <property type="evidence" value="ECO:0007669"/>
    <property type="project" value="TreeGrafter"/>
</dbReference>
<name>L1J2R3_GUITC</name>
<keyword evidence="1" id="KW-1133">Transmembrane helix</keyword>
<organism evidence="3">
    <name type="scientific">Guillardia theta (strain CCMP2712)</name>
    <name type="common">Cryptophyte</name>
    <dbReference type="NCBI Taxonomy" id="905079"/>
    <lineage>
        <taxon>Eukaryota</taxon>
        <taxon>Cryptophyceae</taxon>
        <taxon>Pyrenomonadales</taxon>
        <taxon>Geminigeraceae</taxon>
        <taxon>Guillardia</taxon>
    </lineage>
</organism>
<dbReference type="HOGENOM" id="CLU_1182096_0_0_1"/>
<dbReference type="AlphaFoldDB" id="L1J2R3"/>
<dbReference type="KEGG" id="gtt:GUITHDRAFT_164176"/>
<feature type="signal peptide" evidence="2">
    <location>
        <begin position="1"/>
        <end position="29"/>
    </location>
</feature>
<reference evidence="5" key="2">
    <citation type="submission" date="2012-11" db="EMBL/GenBank/DDBJ databases">
        <authorList>
            <person name="Kuo A."/>
            <person name="Curtis B.A."/>
            <person name="Tanifuji G."/>
            <person name="Burki F."/>
            <person name="Gruber A."/>
            <person name="Irimia M."/>
            <person name="Maruyama S."/>
            <person name="Arias M.C."/>
            <person name="Ball S.G."/>
            <person name="Gile G.H."/>
            <person name="Hirakawa Y."/>
            <person name="Hopkins J.F."/>
            <person name="Rensing S.A."/>
            <person name="Schmutz J."/>
            <person name="Symeonidi A."/>
            <person name="Elias M."/>
            <person name="Eveleigh R.J."/>
            <person name="Herman E.K."/>
            <person name="Klute M.J."/>
            <person name="Nakayama T."/>
            <person name="Obornik M."/>
            <person name="Reyes-Prieto A."/>
            <person name="Armbrust E.V."/>
            <person name="Aves S.J."/>
            <person name="Beiko R.G."/>
            <person name="Coutinho P."/>
            <person name="Dacks J.B."/>
            <person name="Durnford D.G."/>
            <person name="Fast N.M."/>
            <person name="Green B.R."/>
            <person name="Grisdale C."/>
            <person name="Hempe F."/>
            <person name="Henrissat B."/>
            <person name="Hoppner M.P."/>
            <person name="Ishida K.-I."/>
            <person name="Kim E."/>
            <person name="Koreny L."/>
            <person name="Kroth P.G."/>
            <person name="Liu Y."/>
            <person name="Malik S.-B."/>
            <person name="Maier U.G."/>
            <person name="McRose D."/>
            <person name="Mock T."/>
            <person name="Neilson J.A."/>
            <person name="Onodera N.T."/>
            <person name="Poole A.M."/>
            <person name="Pritham E.J."/>
            <person name="Richards T.A."/>
            <person name="Rocap G."/>
            <person name="Roy S.W."/>
            <person name="Sarai C."/>
            <person name="Schaack S."/>
            <person name="Shirato S."/>
            <person name="Slamovits C.H."/>
            <person name="Spencer D.F."/>
            <person name="Suzuki S."/>
            <person name="Worden A.Z."/>
            <person name="Zauner S."/>
            <person name="Barry K."/>
            <person name="Bell C."/>
            <person name="Bharti A.K."/>
            <person name="Crow J.A."/>
            <person name="Grimwood J."/>
            <person name="Kramer R."/>
            <person name="Lindquist E."/>
            <person name="Lucas S."/>
            <person name="Salamov A."/>
            <person name="McFadden G.I."/>
            <person name="Lane C.E."/>
            <person name="Keeling P.J."/>
            <person name="Gray M.W."/>
            <person name="Grigoriev I.V."/>
            <person name="Archibald J.M."/>
        </authorList>
    </citation>
    <scope>NUCLEOTIDE SEQUENCE</scope>
    <source>
        <strain evidence="5">CCMP2712</strain>
    </source>
</reference>
<protein>
    <submittedName>
        <fullName evidence="3 4">Uncharacterized protein</fullName>
    </submittedName>
</protein>
<keyword evidence="2" id="KW-0732">Signal</keyword>
<reference evidence="3 5" key="1">
    <citation type="journal article" date="2012" name="Nature">
        <title>Algal genomes reveal evolutionary mosaicism and the fate of nucleomorphs.</title>
        <authorList>
            <consortium name="DOE Joint Genome Institute"/>
            <person name="Curtis B.A."/>
            <person name="Tanifuji G."/>
            <person name="Burki F."/>
            <person name="Gruber A."/>
            <person name="Irimia M."/>
            <person name="Maruyama S."/>
            <person name="Arias M.C."/>
            <person name="Ball S.G."/>
            <person name="Gile G.H."/>
            <person name="Hirakawa Y."/>
            <person name="Hopkins J.F."/>
            <person name="Kuo A."/>
            <person name="Rensing S.A."/>
            <person name="Schmutz J."/>
            <person name="Symeonidi A."/>
            <person name="Elias M."/>
            <person name="Eveleigh R.J."/>
            <person name="Herman E.K."/>
            <person name="Klute M.J."/>
            <person name="Nakayama T."/>
            <person name="Obornik M."/>
            <person name="Reyes-Prieto A."/>
            <person name="Armbrust E.V."/>
            <person name="Aves S.J."/>
            <person name="Beiko R.G."/>
            <person name="Coutinho P."/>
            <person name="Dacks J.B."/>
            <person name="Durnford D.G."/>
            <person name="Fast N.M."/>
            <person name="Green B.R."/>
            <person name="Grisdale C.J."/>
            <person name="Hempel F."/>
            <person name="Henrissat B."/>
            <person name="Hoppner M.P."/>
            <person name="Ishida K."/>
            <person name="Kim E."/>
            <person name="Koreny L."/>
            <person name="Kroth P.G."/>
            <person name="Liu Y."/>
            <person name="Malik S.B."/>
            <person name="Maier U.G."/>
            <person name="McRose D."/>
            <person name="Mock T."/>
            <person name="Neilson J.A."/>
            <person name="Onodera N.T."/>
            <person name="Poole A.M."/>
            <person name="Pritham E.J."/>
            <person name="Richards T.A."/>
            <person name="Rocap G."/>
            <person name="Roy S.W."/>
            <person name="Sarai C."/>
            <person name="Schaack S."/>
            <person name="Shirato S."/>
            <person name="Slamovits C.H."/>
            <person name="Spencer D.F."/>
            <person name="Suzuki S."/>
            <person name="Worden A.Z."/>
            <person name="Zauner S."/>
            <person name="Barry K."/>
            <person name="Bell C."/>
            <person name="Bharti A.K."/>
            <person name="Crow J.A."/>
            <person name="Grimwood J."/>
            <person name="Kramer R."/>
            <person name="Lindquist E."/>
            <person name="Lucas S."/>
            <person name="Salamov A."/>
            <person name="McFadden G.I."/>
            <person name="Lane C.E."/>
            <person name="Keeling P.J."/>
            <person name="Gray M.W."/>
            <person name="Grigoriev I.V."/>
            <person name="Archibald J.M."/>
        </authorList>
    </citation>
    <scope>NUCLEOTIDE SEQUENCE</scope>
    <source>
        <strain evidence="3 5">CCMP2712</strain>
    </source>
</reference>